<dbReference type="GO" id="GO:0008408">
    <property type="term" value="F:3'-5' exonuclease activity"/>
    <property type="evidence" value="ECO:0007669"/>
    <property type="project" value="InterPro"/>
</dbReference>
<gene>
    <name evidence="3" type="ORF">Bhyg_08127</name>
</gene>
<reference evidence="3" key="1">
    <citation type="submission" date="2022-07" db="EMBL/GenBank/DDBJ databases">
        <authorList>
            <person name="Trinca V."/>
            <person name="Uliana J.V.C."/>
            <person name="Torres T.T."/>
            <person name="Ward R.J."/>
            <person name="Monesi N."/>
        </authorList>
    </citation>
    <scope>NUCLEOTIDE SEQUENCE</scope>
    <source>
        <strain evidence="3">HSMRA1968</strain>
        <tissue evidence="3">Whole embryos</tissue>
    </source>
</reference>
<dbReference type="GO" id="GO:0003906">
    <property type="term" value="F:DNA-(apurinic or apyrimidinic site) endonuclease activity"/>
    <property type="evidence" value="ECO:0007669"/>
    <property type="project" value="InterPro"/>
</dbReference>
<dbReference type="AlphaFoldDB" id="A0A9Q0N494"/>
<dbReference type="OrthoDB" id="10256774at2759"/>
<feature type="compositionally biased region" description="Low complexity" evidence="1">
    <location>
        <begin position="111"/>
        <end position="120"/>
    </location>
</feature>
<evidence type="ECO:0000259" key="2">
    <source>
        <dbReference type="Pfam" id="PF10283"/>
    </source>
</evidence>
<dbReference type="Proteomes" id="UP001151699">
    <property type="component" value="Chromosome B"/>
</dbReference>
<proteinExistence type="predicted"/>
<dbReference type="InterPro" id="IPR039253">
    <property type="entry name" value="APLF"/>
</dbReference>
<protein>
    <submittedName>
        <fullName evidence="3">Aprataxin and PNK-like factor</fullName>
    </submittedName>
</protein>
<name>A0A9Q0N494_9DIPT</name>
<dbReference type="Pfam" id="PF10283">
    <property type="entry name" value="zf-CCHH"/>
    <property type="match status" value="2"/>
</dbReference>
<keyword evidence="4" id="KW-1185">Reference proteome</keyword>
<organism evidence="3 4">
    <name type="scientific">Pseudolycoriella hygida</name>
    <dbReference type="NCBI Taxonomy" id="35572"/>
    <lineage>
        <taxon>Eukaryota</taxon>
        <taxon>Metazoa</taxon>
        <taxon>Ecdysozoa</taxon>
        <taxon>Arthropoda</taxon>
        <taxon>Hexapoda</taxon>
        <taxon>Insecta</taxon>
        <taxon>Pterygota</taxon>
        <taxon>Neoptera</taxon>
        <taxon>Endopterygota</taxon>
        <taxon>Diptera</taxon>
        <taxon>Nematocera</taxon>
        <taxon>Sciaroidea</taxon>
        <taxon>Sciaridae</taxon>
        <taxon>Pseudolycoriella</taxon>
    </lineage>
</organism>
<comment type="caution">
    <text evidence="3">The sequence shown here is derived from an EMBL/GenBank/DDBJ whole genome shotgun (WGS) entry which is preliminary data.</text>
</comment>
<dbReference type="PANTHER" id="PTHR21315:SF2">
    <property type="entry name" value="APRATAXIN AND PNK-LIKE FACTOR"/>
    <property type="match status" value="1"/>
</dbReference>
<dbReference type="GO" id="GO:0006302">
    <property type="term" value="P:double-strand break repair"/>
    <property type="evidence" value="ECO:0007669"/>
    <property type="project" value="InterPro"/>
</dbReference>
<dbReference type="EMBL" id="WJQU01000002">
    <property type="protein sequence ID" value="KAJ6643171.1"/>
    <property type="molecule type" value="Genomic_DNA"/>
</dbReference>
<evidence type="ECO:0000313" key="4">
    <source>
        <dbReference type="Proteomes" id="UP001151699"/>
    </source>
</evidence>
<sequence>MNSEMDADMQETRSLPLNEEIKVEPSDPVDTLAQAMVVPKVEDVKTERLSCNFGIKCFRRNAVHRTEMAHPGDADYRRPNFPNAPAGTPMCPWGAACYRRNPQHFINLSHPPATASSTTTVPQANHMPYRTRNNNRNNQRVDSRLGDSNDLDSNDSDFEDPFIDNGSSDEYIPNEDEDDDIEDS</sequence>
<feature type="domain" description="PBZ-type" evidence="2">
    <location>
        <begin position="50"/>
        <end position="73"/>
    </location>
</feature>
<feature type="domain" description="PBZ-type" evidence="2">
    <location>
        <begin position="89"/>
        <end position="112"/>
    </location>
</feature>
<accession>A0A9Q0N494</accession>
<feature type="compositionally biased region" description="Acidic residues" evidence="1">
    <location>
        <begin position="172"/>
        <end position="184"/>
    </location>
</feature>
<dbReference type="PANTHER" id="PTHR21315">
    <property type="entry name" value="APRATAXIN AND PNK-LIKE FACTOR-RELATED"/>
    <property type="match status" value="1"/>
</dbReference>
<feature type="compositionally biased region" description="Acidic residues" evidence="1">
    <location>
        <begin position="149"/>
        <end position="162"/>
    </location>
</feature>
<dbReference type="InterPro" id="IPR019406">
    <property type="entry name" value="APLF_PBZ"/>
</dbReference>
<feature type="region of interest" description="Disordered" evidence="1">
    <location>
        <begin position="109"/>
        <end position="184"/>
    </location>
</feature>
<dbReference type="GO" id="GO:0035861">
    <property type="term" value="C:site of double-strand break"/>
    <property type="evidence" value="ECO:0007669"/>
    <property type="project" value="TreeGrafter"/>
</dbReference>
<feature type="non-terminal residue" evidence="3">
    <location>
        <position position="184"/>
    </location>
</feature>
<evidence type="ECO:0000256" key="1">
    <source>
        <dbReference type="SAM" id="MobiDB-lite"/>
    </source>
</evidence>
<evidence type="ECO:0000313" key="3">
    <source>
        <dbReference type="EMBL" id="KAJ6643171.1"/>
    </source>
</evidence>
<dbReference type="GO" id="GO:0005634">
    <property type="term" value="C:nucleus"/>
    <property type="evidence" value="ECO:0007669"/>
    <property type="project" value="TreeGrafter"/>
</dbReference>